<dbReference type="PANTHER" id="PTHR30352">
    <property type="entry name" value="PYRUVATE FORMATE-LYASE-ACTIVATING ENZYME"/>
    <property type="match status" value="1"/>
</dbReference>
<dbReference type="CDD" id="cd01335">
    <property type="entry name" value="Radical_SAM"/>
    <property type="match status" value="1"/>
</dbReference>
<dbReference type="SFLD" id="SFLDS00029">
    <property type="entry name" value="Radical_SAM"/>
    <property type="match status" value="1"/>
</dbReference>
<dbReference type="GO" id="GO:0043365">
    <property type="term" value="F:[formate-C-acetyltransferase]-activating enzyme activity"/>
    <property type="evidence" value="ECO:0007669"/>
    <property type="project" value="InterPro"/>
</dbReference>
<keyword evidence="6" id="KW-0411">Iron-sulfur</keyword>
<dbReference type="Proteomes" id="UP000326354">
    <property type="component" value="Chromosome"/>
</dbReference>
<organism evidence="8 9">
    <name type="scientific">Uabimicrobium amorphum</name>
    <dbReference type="NCBI Taxonomy" id="2596890"/>
    <lineage>
        <taxon>Bacteria</taxon>
        <taxon>Pseudomonadati</taxon>
        <taxon>Planctomycetota</taxon>
        <taxon>Candidatus Uabimicrobiia</taxon>
        <taxon>Candidatus Uabimicrobiales</taxon>
        <taxon>Candidatus Uabimicrobiaceae</taxon>
        <taxon>Candidatus Uabimicrobium</taxon>
    </lineage>
</organism>
<keyword evidence="9" id="KW-1185">Reference proteome</keyword>
<keyword evidence="5" id="KW-0408">Iron</keyword>
<dbReference type="PANTHER" id="PTHR30352:SF2">
    <property type="entry name" value="ANAEROBIC RIBONUCLEOSIDE-TRIPHOSPHATE REDUCTASE-ACTIVATING PROTEIN"/>
    <property type="match status" value="1"/>
</dbReference>
<evidence type="ECO:0000256" key="3">
    <source>
        <dbReference type="ARBA" id="ARBA00022691"/>
    </source>
</evidence>
<sequence>MRIAQIVERTEVEGPGLRTAIWVQGCTLNCPGCCNQEFLPHSGGKHWEIEKLAEYCAQISEVEGITLLGGEPLQQPEETKRFLEYLRSICEHSVMLFSGYTWKYIKKQPLLSEIVSLCDLVVAGPFIQKYTPTTRRWIGSENQTIHFVTERYQHLQGDWDQHRNEVEFHLKEGEIIVNGTPFDTGII</sequence>
<dbReference type="InterPro" id="IPR058240">
    <property type="entry name" value="rSAM_sf"/>
</dbReference>
<keyword evidence="2" id="KW-0004">4Fe-4S</keyword>
<dbReference type="EC" id="1.97.1.-" evidence="7"/>
<reference evidence="8 9" key="1">
    <citation type="submission" date="2019-08" db="EMBL/GenBank/DDBJ databases">
        <title>Complete genome sequence of Candidatus Uab amorphum.</title>
        <authorList>
            <person name="Shiratori T."/>
            <person name="Suzuki S."/>
            <person name="Kakizawa Y."/>
            <person name="Ishida K."/>
        </authorList>
    </citation>
    <scope>NUCLEOTIDE SEQUENCE [LARGE SCALE GENOMIC DNA]</scope>
    <source>
        <strain evidence="8 9">SRT547</strain>
    </source>
</reference>
<proteinExistence type="inferred from homology"/>
<dbReference type="GO" id="GO:0004748">
    <property type="term" value="F:ribonucleoside-diphosphate reductase activity, thioredoxin disulfide as acceptor"/>
    <property type="evidence" value="ECO:0007669"/>
    <property type="project" value="TreeGrafter"/>
</dbReference>
<dbReference type="InterPro" id="IPR013785">
    <property type="entry name" value="Aldolase_TIM"/>
</dbReference>
<dbReference type="SFLD" id="SFLDF00299">
    <property type="entry name" value="anaerobic_ribonucleoside-triph"/>
    <property type="match status" value="1"/>
</dbReference>
<dbReference type="GO" id="GO:0046872">
    <property type="term" value="F:metal ion binding"/>
    <property type="evidence" value="ECO:0007669"/>
    <property type="project" value="UniProtKB-KW"/>
</dbReference>
<dbReference type="Pfam" id="PF13353">
    <property type="entry name" value="Fer4_12"/>
    <property type="match status" value="1"/>
</dbReference>
<evidence type="ECO:0000256" key="6">
    <source>
        <dbReference type="ARBA" id="ARBA00023014"/>
    </source>
</evidence>
<evidence type="ECO:0000256" key="5">
    <source>
        <dbReference type="ARBA" id="ARBA00023004"/>
    </source>
</evidence>
<dbReference type="SUPFAM" id="SSF102114">
    <property type="entry name" value="Radical SAM enzymes"/>
    <property type="match status" value="1"/>
</dbReference>
<dbReference type="GO" id="GO:0051539">
    <property type="term" value="F:4 iron, 4 sulfur cluster binding"/>
    <property type="evidence" value="ECO:0007669"/>
    <property type="project" value="UniProtKB-KW"/>
</dbReference>
<comment type="similarity">
    <text evidence="7">Belongs to the organic radical-activating enzymes family.</text>
</comment>
<evidence type="ECO:0000313" key="8">
    <source>
        <dbReference type="EMBL" id="BBM85766.1"/>
    </source>
</evidence>
<dbReference type="InterPro" id="IPR007197">
    <property type="entry name" value="rSAM"/>
</dbReference>
<keyword evidence="3" id="KW-0949">S-adenosyl-L-methionine</keyword>
<dbReference type="AlphaFoldDB" id="A0A5S9IQG9"/>
<evidence type="ECO:0000256" key="7">
    <source>
        <dbReference type="PIRNR" id="PIRNR000368"/>
    </source>
</evidence>
<keyword evidence="4" id="KW-0479">Metal-binding</keyword>
<protein>
    <recommendedName>
        <fullName evidence="7">Anaerobic ribonucleoside-triphosphate reductase-activating protein</fullName>
        <ecNumber evidence="7">1.97.1.-</ecNumber>
    </recommendedName>
</protein>
<keyword evidence="7" id="KW-0560">Oxidoreductase</keyword>
<dbReference type="Gene3D" id="3.20.20.70">
    <property type="entry name" value="Aldolase class I"/>
    <property type="match status" value="1"/>
</dbReference>
<comment type="function">
    <text evidence="7">Activation of anaerobic ribonucleoside-triphosphate reductase under anaerobic conditions by generation of an organic free radical, using S-adenosylmethionine and reduced flavodoxin as cosubstrates to produce 5'-deoxy-adenosine.</text>
</comment>
<accession>A0A5S9IQG9</accession>
<dbReference type="SFLD" id="SFLDG01063">
    <property type="entry name" value="activating_enzymes__group_1"/>
    <property type="match status" value="1"/>
</dbReference>
<dbReference type="EMBL" id="AP019860">
    <property type="protein sequence ID" value="BBM85766.1"/>
    <property type="molecule type" value="Genomic_DNA"/>
</dbReference>
<dbReference type="InterPro" id="IPR034457">
    <property type="entry name" value="Organic_radical-activating"/>
</dbReference>
<dbReference type="PIRSF" id="PIRSF000368">
    <property type="entry name" value="NrdG"/>
    <property type="match status" value="1"/>
</dbReference>
<evidence type="ECO:0000256" key="4">
    <source>
        <dbReference type="ARBA" id="ARBA00022723"/>
    </source>
</evidence>
<gene>
    <name evidence="8" type="ORF">UABAM_04144</name>
</gene>
<dbReference type="RefSeq" id="WP_151969856.1">
    <property type="nucleotide sequence ID" value="NZ_AP019860.1"/>
</dbReference>
<dbReference type="SFLD" id="SFLDG01066">
    <property type="entry name" value="organic_radical-activating_enz"/>
    <property type="match status" value="1"/>
</dbReference>
<evidence type="ECO:0000313" key="9">
    <source>
        <dbReference type="Proteomes" id="UP000326354"/>
    </source>
</evidence>
<dbReference type="InterPro" id="IPR012837">
    <property type="entry name" value="NrdG"/>
</dbReference>
<dbReference type="OrthoDB" id="9782387at2"/>
<name>A0A5S9IQG9_UABAM</name>
<comment type="cofactor">
    <cofactor evidence="1">
        <name>[4Fe-4S] cluster</name>
        <dbReference type="ChEBI" id="CHEBI:49883"/>
    </cofactor>
</comment>
<evidence type="ECO:0000256" key="1">
    <source>
        <dbReference type="ARBA" id="ARBA00001966"/>
    </source>
</evidence>
<dbReference type="KEGG" id="uam:UABAM_04144"/>
<evidence type="ECO:0000256" key="2">
    <source>
        <dbReference type="ARBA" id="ARBA00022485"/>
    </source>
</evidence>